<dbReference type="Proteomes" id="UP000438773">
    <property type="component" value="Unassembled WGS sequence"/>
</dbReference>
<evidence type="ECO:0000313" key="3">
    <source>
        <dbReference type="EMBL" id="KAB4122550.1"/>
    </source>
</evidence>
<feature type="transmembrane region" description="Helical" evidence="1">
    <location>
        <begin position="41"/>
        <end position="59"/>
    </location>
</feature>
<comment type="caution">
    <text evidence="2">The sequence shown here is derived from an EMBL/GenBank/DDBJ whole genome shotgun (WGS) entry which is preliminary data.</text>
</comment>
<dbReference type="Proteomes" id="UP000441711">
    <property type="component" value="Unassembled WGS sequence"/>
</dbReference>
<gene>
    <name evidence="2" type="ORF">GAQ70_19595</name>
    <name evidence="3" type="ORF">GAQ75_17045</name>
</gene>
<evidence type="ECO:0000256" key="1">
    <source>
        <dbReference type="SAM" id="Phobius"/>
    </source>
</evidence>
<feature type="non-terminal residue" evidence="2">
    <location>
        <position position="1"/>
    </location>
</feature>
<dbReference type="AlphaFoldDB" id="A0A6I0IWQ7"/>
<evidence type="ECO:0000313" key="4">
    <source>
        <dbReference type="Proteomes" id="UP000438773"/>
    </source>
</evidence>
<evidence type="ECO:0000313" key="2">
    <source>
        <dbReference type="EMBL" id="KAB4104438.1"/>
    </source>
</evidence>
<sequence length="66" mass="7492">EFGLTLLNTKHLLYLSKFCRFFASSAYPCDSLSGVSFCSSFIGFYPLFSIFALGVLRILSLSRFQY</sequence>
<keyword evidence="1" id="KW-1133">Transmembrane helix</keyword>
<keyword evidence="1" id="KW-0812">Transmembrane</keyword>
<organism evidence="2 5">
    <name type="scientific">Bacteroides uniformis</name>
    <dbReference type="NCBI Taxonomy" id="820"/>
    <lineage>
        <taxon>Bacteria</taxon>
        <taxon>Pseudomonadati</taxon>
        <taxon>Bacteroidota</taxon>
        <taxon>Bacteroidia</taxon>
        <taxon>Bacteroidales</taxon>
        <taxon>Bacteroidaceae</taxon>
        <taxon>Bacteroides</taxon>
    </lineage>
</organism>
<reference evidence="4 5" key="1">
    <citation type="journal article" date="2019" name="Nat. Med.">
        <title>A library of human gut bacterial isolates paired with longitudinal multiomics data enables mechanistic microbiome research.</title>
        <authorList>
            <person name="Poyet M."/>
            <person name="Groussin M."/>
            <person name="Gibbons S.M."/>
            <person name="Avila-Pacheco J."/>
            <person name="Jiang X."/>
            <person name="Kearney S.M."/>
            <person name="Perrotta A.R."/>
            <person name="Berdy B."/>
            <person name="Zhao S."/>
            <person name="Lieberman T.D."/>
            <person name="Swanson P.K."/>
            <person name="Smith M."/>
            <person name="Roesemann S."/>
            <person name="Alexander J.E."/>
            <person name="Rich S.A."/>
            <person name="Livny J."/>
            <person name="Vlamakis H."/>
            <person name="Clish C."/>
            <person name="Bullock K."/>
            <person name="Deik A."/>
            <person name="Scott J."/>
            <person name="Pierce K.A."/>
            <person name="Xavier R.J."/>
            <person name="Alm E.J."/>
        </authorList>
    </citation>
    <scope>NUCLEOTIDE SEQUENCE [LARGE SCALE GENOMIC DNA]</scope>
    <source>
        <strain evidence="2 5">BIOML-A36</strain>
        <strain evidence="3 4">BIOML-A37</strain>
    </source>
</reference>
<dbReference type="EMBL" id="WCUP01000017">
    <property type="protein sequence ID" value="KAB4104438.1"/>
    <property type="molecule type" value="Genomic_DNA"/>
</dbReference>
<name>A0A6I0IWQ7_BACUN</name>
<keyword evidence="1" id="KW-0472">Membrane</keyword>
<protein>
    <submittedName>
        <fullName evidence="2">Uncharacterized protein</fullName>
    </submittedName>
</protein>
<evidence type="ECO:0000313" key="5">
    <source>
        <dbReference type="Proteomes" id="UP000441711"/>
    </source>
</evidence>
<proteinExistence type="predicted"/>
<accession>A0A6I0IWQ7</accession>
<dbReference type="EMBL" id="WCUQ01000010">
    <property type="protein sequence ID" value="KAB4122550.1"/>
    <property type="molecule type" value="Genomic_DNA"/>
</dbReference>